<proteinExistence type="predicted"/>
<organism evidence="1">
    <name type="scientific">Ditylum brightwellii</name>
    <dbReference type="NCBI Taxonomy" id="49249"/>
    <lineage>
        <taxon>Eukaryota</taxon>
        <taxon>Sar</taxon>
        <taxon>Stramenopiles</taxon>
        <taxon>Ochrophyta</taxon>
        <taxon>Bacillariophyta</taxon>
        <taxon>Mediophyceae</taxon>
        <taxon>Lithodesmiophycidae</taxon>
        <taxon>Lithodesmiales</taxon>
        <taxon>Lithodesmiaceae</taxon>
        <taxon>Ditylum</taxon>
    </lineage>
</organism>
<accession>A0A6U3NSH8</accession>
<dbReference type="AlphaFoldDB" id="A0A6U3NSH8"/>
<name>A0A6U3NSH8_9STRA</name>
<sequence>MADATTTTATKTALESRIFALESRLGISTSKNANQLSSGGGGDISSRIDRLFLLISRASVPSSSTSKTKAFDALSSLERDWKESKKLAAELDPGSFLARQGLPTNDSAGAPASVSAPMIYRRQEILASSDFLKDGMEQLNLAREALLLSSDIEKVPLPPQERYTKSAILSSGRYDYAMDDSVQTRLEDVAIKIKSLQKRSVAASNKMDELVDRYHMVMEAVSEKIVLADEEIVFLEASAENKKSRKGRSSVGTR</sequence>
<gene>
    <name evidence="1" type="ORF">DBRI1063_LOCUS818</name>
</gene>
<reference evidence="1" key="1">
    <citation type="submission" date="2021-01" db="EMBL/GenBank/DDBJ databases">
        <authorList>
            <person name="Corre E."/>
            <person name="Pelletier E."/>
            <person name="Niang G."/>
            <person name="Scheremetjew M."/>
            <person name="Finn R."/>
            <person name="Kale V."/>
            <person name="Holt S."/>
            <person name="Cochrane G."/>
            <person name="Meng A."/>
            <person name="Brown T."/>
            <person name="Cohen L."/>
        </authorList>
    </citation>
    <scope>NUCLEOTIDE SEQUENCE</scope>
    <source>
        <strain evidence="1">Pop2</strain>
    </source>
</reference>
<evidence type="ECO:0000313" key="1">
    <source>
        <dbReference type="EMBL" id="CAD9314412.1"/>
    </source>
</evidence>
<dbReference type="EMBL" id="HBGN01001279">
    <property type="protein sequence ID" value="CAD9314412.1"/>
    <property type="molecule type" value="Transcribed_RNA"/>
</dbReference>
<protein>
    <submittedName>
        <fullName evidence="1">Uncharacterized protein</fullName>
    </submittedName>
</protein>